<sequence>MRRPSAQEIVVGSLAGGEASDTSFRLSVLVGDSIPKCLQDIRVTTLFLEQPQIEDLSNGFENYEGHNWDVVQARDYGARFGVLNATHDSLSGVFPFMSPACTVLTCTFARRFPLRFYPRLMTIDRESSTYPCDVEVQELTTLVNSLQTEIQDLKTKLASASTSNSEGKLDTIGVEDIIGEIAQRENRKNNIMIFNLPELDNVSRSEQVSADVNTISDIFADLGVSAGVVAPLRLGKYDPSKLARGRPIKVALSQSGLVHEVLRSCKKLKNSDRFRGISIARDRTPMQIAYFKSMKQRLNERIAAGESDIVIARDRTPMQIAYFKSMKQRLNERIAAGESDIGIKFVGDVPRIVSTKTRQGN</sequence>
<dbReference type="PANTHER" id="PTHR37445">
    <property type="entry name" value="PROTEIN CBG24663"/>
    <property type="match status" value="1"/>
</dbReference>
<evidence type="ECO:0000256" key="1">
    <source>
        <dbReference type="SAM" id="Coils"/>
    </source>
</evidence>
<comment type="caution">
    <text evidence="2">The sequence shown here is derived from an EMBL/GenBank/DDBJ whole genome shotgun (WGS) entry which is preliminary data.</text>
</comment>
<dbReference type="AlphaFoldDB" id="A0AAW1IAP8"/>
<accession>A0AAW1IAP8</accession>
<keyword evidence="3" id="KW-1185">Reference proteome</keyword>
<evidence type="ECO:0000313" key="2">
    <source>
        <dbReference type="EMBL" id="KAK9686461.1"/>
    </source>
</evidence>
<feature type="coiled-coil region" evidence="1">
    <location>
        <begin position="136"/>
        <end position="163"/>
    </location>
</feature>
<dbReference type="Proteomes" id="UP001458880">
    <property type="component" value="Unassembled WGS sequence"/>
</dbReference>
<dbReference type="PANTHER" id="PTHR37445:SF3">
    <property type="entry name" value="ZINC FINGER PHD-TYPE DOMAIN-CONTAINING PROTEIN"/>
    <property type="match status" value="1"/>
</dbReference>
<keyword evidence="1" id="KW-0175">Coiled coil</keyword>
<dbReference type="EMBL" id="JASPKY010000703">
    <property type="protein sequence ID" value="KAK9686461.1"/>
    <property type="molecule type" value="Genomic_DNA"/>
</dbReference>
<name>A0AAW1IAP8_POPJA</name>
<evidence type="ECO:0000313" key="3">
    <source>
        <dbReference type="Proteomes" id="UP001458880"/>
    </source>
</evidence>
<reference evidence="2 3" key="1">
    <citation type="journal article" date="2024" name="BMC Genomics">
        <title>De novo assembly and annotation of Popillia japonica's genome with initial clues to its potential as an invasive pest.</title>
        <authorList>
            <person name="Cucini C."/>
            <person name="Boschi S."/>
            <person name="Funari R."/>
            <person name="Cardaioli E."/>
            <person name="Iannotti N."/>
            <person name="Marturano G."/>
            <person name="Paoli F."/>
            <person name="Bruttini M."/>
            <person name="Carapelli A."/>
            <person name="Frati F."/>
            <person name="Nardi F."/>
        </authorList>
    </citation>
    <scope>NUCLEOTIDE SEQUENCE [LARGE SCALE GENOMIC DNA]</scope>
    <source>
        <strain evidence="2">DMR45628</strain>
    </source>
</reference>
<gene>
    <name evidence="2" type="ORF">QE152_g37171</name>
</gene>
<protein>
    <submittedName>
        <fullName evidence="2">Uncharacterized protein</fullName>
    </submittedName>
</protein>
<organism evidence="2 3">
    <name type="scientific">Popillia japonica</name>
    <name type="common">Japanese beetle</name>
    <dbReference type="NCBI Taxonomy" id="7064"/>
    <lineage>
        <taxon>Eukaryota</taxon>
        <taxon>Metazoa</taxon>
        <taxon>Ecdysozoa</taxon>
        <taxon>Arthropoda</taxon>
        <taxon>Hexapoda</taxon>
        <taxon>Insecta</taxon>
        <taxon>Pterygota</taxon>
        <taxon>Neoptera</taxon>
        <taxon>Endopterygota</taxon>
        <taxon>Coleoptera</taxon>
        <taxon>Polyphaga</taxon>
        <taxon>Scarabaeiformia</taxon>
        <taxon>Scarabaeidae</taxon>
        <taxon>Rutelinae</taxon>
        <taxon>Popillia</taxon>
    </lineage>
</organism>
<proteinExistence type="predicted"/>